<reference evidence="1 2" key="1">
    <citation type="submission" date="2019-05" db="EMBL/GenBank/DDBJ databases">
        <title>Another draft genome of Portunus trituberculatus and its Hox gene families provides insights of decapod evolution.</title>
        <authorList>
            <person name="Jeong J.-H."/>
            <person name="Song I."/>
            <person name="Kim S."/>
            <person name="Choi T."/>
            <person name="Kim D."/>
            <person name="Ryu S."/>
            <person name="Kim W."/>
        </authorList>
    </citation>
    <scope>NUCLEOTIDE SEQUENCE [LARGE SCALE GENOMIC DNA]</scope>
    <source>
        <tissue evidence="1">Muscle</tissue>
    </source>
</reference>
<dbReference type="EMBL" id="VSRR010002081">
    <property type="protein sequence ID" value="MPC29488.1"/>
    <property type="molecule type" value="Genomic_DNA"/>
</dbReference>
<sequence length="65" mass="7063">MSVDIVRSAFSHCRQQQLINAPSLREPDRRHCLPPGPVSCALKGAAFDYWGLGVSPFYSSSGQGI</sequence>
<dbReference type="Proteomes" id="UP000324222">
    <property type="component" value="Unassembled WGS sequence"/>
</dbReference>
<protein>
    <submittedName>
        <fullName evidence="1">Uncharacterized protein</fullName>
    </submittedName>
</protein>
<organism evidence="1 2">
    <name type="scientific">Portunus trituberculatus</name>
    <name type="common">Swimming crab</name>
    <name type="synonym">Neptunus trituberculatus</name>
    <dbReference type="NCBI Taxonomy" id="210409"/>
    <lineage>
        <taxon>Eukaryota</taxon>
        <taxon>Metazoa</taxon>
        <taxon>Ecdysozoa</taxon>
        <taxon>Arthropoda</taxon>
        <taxon>Crustacea</taxon>
        <taxon>Multicrustacea</taxon>
        <taxon>Malacostraca</taxon>
        <taxon>Eumalacostraca</taxon>
        <taxon>Eucarida</taxon>
        <taxon>Decapoda</taxon>
        <taxon>Pleocyemata</taxon>
        <taxon>Brachyura</taxon>
        <taxon>Eubrachyura</taxon>
        <taxon>Portunoidea</taxon>
        <taxon>Portunidae</taxon>
        <taxon>Portuninae</taxon>
        <taxon>Portunus</taxon>
    </lineage>
</organism>
<dbReference type="AlphaFoldDB" id="A0A5B7E6S8"/>
<gene>
    <name evidence="1" type="ORF">E2C01_022725</name>
</gene>
<proteinExistence type="predicted"/>
<keyword evidence="2" id="KW-1185">Reference proteome</keyword>
<name>A0A5B7E6S8_PORTR</name>
<evidence type="ECO:0000313" key="1">
    <source>
        <dbReference type="EMBL" id="MPC29488.1"/>
    </source>
</evidence>
<evidence type="ECO:0000313" key="2">
    <source>
        <dbReference type="Proteomes" id="UP000324222"/>
    </source>
</evidence>
<comment type="caution">
    <text evidence="1">The sequence shown here is derived from an EMBL/GenBank/DDBJ whole genome shotgun (WGS) entry which is preliminary data.</text>
</comment>
<accession>A0A5B7E6S8</accession>